<dbReference type="RefSeq" id="WP_145444546.1">
    <property type="nucleotide sequence ID" value="NZ_CP036280.1"/>
</dbReference>
<evidence type="ECO:0000256" key="1">
    <source>
        <dbReference type="SAM" id="SignalP"/>
    </source>
</evidence>
<dbReference type="EMBL" id="CP036280">
    <property type="protein sequence ID" value="QDU70441.1"/>
    <property type="molecule type" value="Genomic_DNA"/>
</dbReference>
<evidence type="ECO:0000313" key="2">
    <source>
        <dbReference type="EMBL" id="QDU70441.1"/>
    </source>
</evidence>
<sequence precursor="true">MRYMILLAIVISANQAFATIINLNTVNDPHIVLDSAASGGCVFDGRVSGYSYNQIEIPVFGNTSTFWFKPMPEGLENVTHWTRVTIQFSRTDSFIKVEVIEPASYIGYLPIWDVYARGNPNPTNFLLSSPSVTSNEINMHNGIRLVVDEVRLNWDSLPYVAGEETAPPTSGTSGGYQFGDAPEAIEIPEINYDIATSSGDWDIVIQGLPGMQAVGTPVTTTIDWDWYVGTPIQTMFNAIMIGLAGVQAAMMPINETRRN</sequence>
<organism evidence="2 3">
    <name type="scientific">Mucisphaera calidilacus</name>
    <dbReference type="NCBI Taxonomy" id="2527982"/>
    <lineage>
        <taxon>Bacteria</taxon>
        <taxon>Pseudomonadati</taxon>
        <taxon>Planctomycetota</taxon>
        <taxon>Phycisphaerae</taxon>
        <taxon>Phycisphaerales</taxon>
        <taxon>Phycisphaeraceae</taxon>
        <taxon>Mucisphaera</taxon>
    </lineage>
</organism>
<feature type="chain" id="PRO_5022111337" evidence="1">
    <location>
        <begin position="19"/>
        <end position="259"/>
    </location>
</feature>
<name>A0A518BTY5_9BACT</name>
<dbReference type="Proteomes" id="UP000320386">
    <property type="component" value="Chromosome"/>
</dbReference>
<gene>
    <name evidence="2" type="ORF">Pan265_02680</name>
</gene>
<protein>
    <submittedName>
        <fullName evidence="2">Uncharacterized protein</fullName>
    </submittedName>
</protein>
<feature type="signal peptide" evidence="1">
    <location>
        <begin position="1"/>
        <end position="18"/>
    </location>
</feature>
<accession>A0A518BTY5</accession>
<keyword evidence="1" id="KW-0732">Signal</keyword>
<evidence type="ECO:0000313" key="3">
    <source>
        <dbReference type="Proteomes" id="UP000320386"/>
    </source>
</evidence>
<keyword evidence="3" id="KW-1185">Reference proteome</keyword>
<dbReference type="AlphaFoldDB" id="A0A518BTY5"/>
<reference evidence="2 3" key="1">
    <citation type="submission" date="2019-02" db="EMBL/GenBank/DDBJ databases">
        <title>Deep-cultivation of Planctomycetes and their phenomic and genomic characterization uncovers novel biology.</title>
        <authorList>
            <person name="Wiegand S."/>
            <person name="Jogler M."/>
            <person name="Boedeker C."/>
            <person name="Pinto D."/>
            <person name="Vollmers J."/>
            <person name="Rivas-Marin E."/>
            <person name="Kohn T."/>
            <person name="Peeters S.H."/>
            <person name="Heuer A."/>
            <person name="Rast P."/>
            <person name="Oberbeckmann S."/>
            <person name="Bunk B."/>
            <person name="Jeske O."/>
            <person name="Meyerdierks A."/>
            <person name="Storesund J.E."/>
            <person name="Kallscheuer N."/>
            <person name="Luecker S."/>
            <person name="Lage O.M."/>
            <person name="Pohl T."/>
            <person name="Merkel B.J."/>
            <person name="Hornburger P."/>
            <person name="Mueller R.-W."/>
            <person name="Bruemmer F."/>
            <person name="Labrenz M."/>
            <person name="Spormann A.M."/>
            <person name="Op den Camp H."/>
            <person name="Overmann J."/>
            <person name="Amann R."/>
            <person name="Jetten M.S.M."/>
            <person name="Mascher T."/>
            <person name="Medema M.H."/>
            <person name="Devos D.P."/>
            <person name="Kaster A.-K."/>
            <person name="Ovreas L."/>
            <person name="Rohde M."/>
            <person name="Galperin M.Y."/>
            <person name="Jogler C."/>
        </authorList>
    </citation>
    <scope>NUCLEOTIDE SEQUENCE [LARGE SCALE GENOMIC DNA]</scope>
    <source>
        <strain evidence="2 3">Pan265</strain>
    </source>
</reference>
<proteinExistence type="predicted"/>
<dbReference type="KEGG" id="mcad:Pan265_02680"/>